<comment type="caution">
    <text evidence="3">The sequence shown here is derived from an EMBL/GenBank/DDBJ whole genome shotgun (WGS) entry which is preliminary data.</text>
</comment>
<dbReference type="OrthoDB" id="686784at2759"/>
<dbReference type="PANTHER" id="PTHR12354">
    <property type="entry name" value="INTERFERON-RELATED DEVELOPMENTAL REGULATOR"/>
    <property type="match status" value="1"/>
</dbReference>
<name>A0A835KPC3_9POAL</name>
<evidence type="ECO:0000313" key="3">
    <source>
        <dbReference type="EMBL" id="KAF8748667.1"/>
    </source>
</evidence>
<accession>A0A835KPC3</accession>
<keyword evidence="4" id="KW-1185">Reference proteome</keyword>
<dbReference type="Pfam" id="PF05004">
    <property type="entry name" value="IFRD"/>
    <property type="match status" value="2"/>
</dbReference>
<dbReference type="PANTHER" id="PTHR12354:SF11">
    <property type="entry name" value="OS02G0219050 PROTEIN"/>
    <property type="match status" value="1"/>
</dbReference>
<reference evidence="3" key="1">
    <citation type="submission" date="2020-07" db="EMBL/GenBank/DDBJ databases">
        <title>Genome sequence and genetic diversity analysis of an under-domesticated orphan crop, white fonio (Digitaria exilis).</title>
        <authorList>
            <person name="Bennetzen J.L."/>
            <person name="Chen S."/>
            <person name="Ma X."/>
            <person name="Wang X."/>
            <person name="Yssel A.E.J."/>
            <person name="Chaluvadi S.R."/>
            <person name="Johnson M."/>
            <person name="Gangashetty P."/>
            <person name="Hamidou F."/>
            <person name="Sanogo M.D."/>
            <person name="Zwaenepoel A."/>
            <person name="Wallace J."/>
            <person name="Van De Peer Y."/>
            <person name="Van Deynze A."/>
        </authorList>
    </citation>
    <scope>NUCLEOTIDE SEQUENCE</scope>
    <source>
        <tissue evidence="3">Leaves</tissue>
    </source>
</reference>
<dbReference type="EMBL" id="JACEFO010001067">
    <property type="protein sequence ID" value="KAF8748667.1"/>
    <property type="molecule type" value="Genomic_DNA"/>
</dbReference>
<proteinExistence type="inferred from homology"/>
<feature type="domain" description="Interferon-related developmental regulator N-terminal" evidence="2">
    <location>
        <begin position="155"/>
        <end position="194"/>
    </location>
</feature>
<dbReference type="Proteomes" id="UP000636709">
    <property type="component" value="Unassembled WGS sequence"/>
</dbReference>
<dbReference type="AlphaFoldDB" id="A0A835KPC3"/>
<dbReference type="SUPFAM" id="SSF48371">
    <property type="entry name" value="ARM repeat"/>
    <property type="match status" value="1"/>
</dbReference>
<feature type="domain" description="Interferon-related developmental regulator N-terminal" evidence="2">
    <location>
        <begin position="19"/>
        <end position="130"/>
    </location>
</feature>
<dbReference type="InterPro" id="IPR007701">
    <property type="entry name" value="Interferon-rel_develop_reg_N"/>
</dbReference>
<dbReference type="InterPro" id="IPR016024">
    <property type="entry name" value="ARM-type_fold"/>
</dbReference>
<evidence type="ECO:0000313" key="4">
    <source>
        <dbReference type="Proteomes" id="UP000636709"/>
    </source>
</evidence>
<sequence>MGRFRTNTELLDRAARPFNPKDAEDTSGLLDMCVMALQDSRHITREKGLAALAAALEQLPPLDDLDDDRCFIFALCGVCLKEEGSSLKERRLAYRVVGLLALTLRSAAAGSSELLAHSFQPLAGTIGRDEHPVTSMSFAGARFKGDVERSLKADSAVWNATVASLAALLDHDDRGVRMAAGEALAVCVELNLTQHVPRKDMDALGAKVSELKNTIVLEQRDLFGQIAAFLDHDERPERSLPTSVDGCVALRVCSWAKLVQLNFLTRFLGDGFVKHVQGNELFKEAFSYGAHKGKVLSISNKKQGQGNKTDKDYFKARRGGIGRRWDYTILCDYPYTARLSQKRSCKLVDRHYYTSLFLKTLYFSLRFYLWHIFHWLMSNMIKHDLS</sequence>
<evidence type="ECO:0000259" key="2">
    <source>
        <dbReference type="Pfam" id="PF05004"/>
    </source>
</evidence>
<gene>
    <name evidence="3" type="ORF">HU200_012888</name>
</gene>
<dbReference type="InterPro" id="IPR039777">
    <property type="entry name" value="IFRD"/>
</dbReference>
<evidence type="ECO:0000256" key="1">
    <source>
        <dbReference type="ARBA" id="ARBA00008828"/>
    </source>
</evidence>
<organism evidence="3 4">
    <name type="scientific">Digitaria exilis</name>
    <dbReference type="NCBI Taxonomy" id="1010633"/>
    <lineage>
        <taxon>Eukaryota</taxon>
        <taxon>Viridiplantae</taxon>
        <taxon>Streptophyta</taxon>
        <taxon>Embryophyta</taxon>
        <taxon>Tracheophyta</taxon>
        <taxon>Spermatophyta</taxon>
        <taxon>Magnoliopsida</taxon>
        <taxon>Liliopsida</taxon>
        <taxon>Poales</taxon>
        <taxon>Poaceae</taxon>
        <taxon>PACMAD clade</taxon>
        <taxon>Panicoideae</taxon>
        <taxon>Panicodae</taxon>
        <taxon>Paniceae</taxon>
        <taxon>Anthephorinae</taxon>
        <taxon>Digitaria</taxon>
    </lineage>
</organism>
<protein>
    <recommendedName>
        <fullName evidence="2">Interferon-related developmental regulator N-terminal domain-containing protein</fullName>
    </recommendedName>
</protein>
<comment type="similarity">
    <text evidence="1">Belongs to the IFRD family.</text>
</comment>